<protein>
    <submittedName>
        <fullName evidence="2">Uncharacterized protein</fullName>
    </submittedName>
</protein>
<organism evidence="2 3">
    <name type="scientific">Pararhodobacter marinus</name>
    <dbReference type="NCBI Taxonomy" id="2184063"/>
    <lineage>
        <taxon>Bacteria</taxon>
        <taxon>Pseudomonadati</taxon>
        <taxon>Pseudomonadota</taxon>
        <taxon>Alphaproteobacteria</taxon>
        <taxon>Rhodobacterales</taxon>
        <taxon>Paracoccaceae</taxon>
        <taxon>Pararhodobacter</taxon>
    </lineage>
</organism>
<evidence type="ECO:0000313" key="2">
    <source>
        <dbReference type="EMBL" id="PWE31887.1"/>
    </source>
</evidence>
<name>A0A2U2CJ22_9RHOB</name>
<dbReference type="Gene3D" id="3.40.190.10">
    <property type="entry name" value="Periplasmic binding protein-like II"/>
    <property type="match status" value="2"/>
</dbReference>
<gene>
    <name evidence="2" type="ORF">C4N9_02490</name>
</gene>
<dbReference type="EMBL" id="QEYD01000001">
    <property type="protein sequence ID" value="PWE31887.1"/>
    <property type="molecule type" value="Genomic_DNA"/>
</dbReference>
<evidence type="ECO:0000256" key="1">
    <source>
        <dbReference type="SAM" id="MobiDB-lite"/>
    </source>
</evidence>
<sequence>MKLTGRSGYEVVRSLRRRAGDAGNTFSAGSLISDRATKRAMIGDRERQMCTRSAVAGDPDPQHGPGTDQGRCRRVPTGARNADLAAAFIGFLLSREGQGILADRTPLLPLIPTRAPGTQIERQVRNHIGTFLPVRLTPGLLTYLDEIKRRDFLYAWETALGR</sequence>
<feature type="region of interest" description="Disordered" evidence="1">
    <location>
        <begin position="52"/>
        <end position="71"/>
    </location>
</feature>
<dbReference type="Proteomes" id="UP000244940">
    <property type="component" value="Unassembled WGS sequence"/>
</dbReference>
<dbReference type="AlphaFoldDB" id="A0A2U2CJ22"/>
<dbReference type="SUPFAM" id="SSF53850">
    <property type="entry name" value="Periplasmic binding protein-like II"/>
    <property type="match status" value="1"/>
</dbReference>
<evidence type="ECO:0000313" key="3">
    <source>
        <dbReference type="Proteomes" id="UP000244940"/>
    </source>
</evidence>
<dbReference type="OrthoDB" id="8673316at2"/>
<accession>A0A2U2CJ22</accession>
<dbReference type="RefSeq" id="WP_109531687.1">
    <property type="nucleotide sequence ID" value="NZ_QEYD01000001.1"/>
</dbReference>
<proteinExistence type="predicted"/>
<reference evidence="2 3" key="1">
    <citation type="submission" date="2018-05" db="EMBL/GenBank/DDBJ databases">
        <title>Pararhodobacter marina sp. nov., isolated from deep-sea water of the Indian Ocean.</title>
        <authorList>
            <person name="Lai Q.Sr."/>
            <person name="Liu X."/>
            <person name="Shao Z."/>
        </authorList>
    </citation>
    <scope>NUCLEOTIDE SEQUENCE [LARGE SCALE GENOMIC DNA]</scope>
    <source>
        <strain evidence="2 3">CIC4N-9</strain>
    </source>
</reference>
<dbReference type="GeneID" id="94363750"/>
<keyword evidence="3" id="KW-1185">Reference proteome</keyword>
<comment type="caution">
    <text evidence="2">The sequence shown here is derived from an EMBL/GenBank/DDBJ whole genome shotgun (WGS) entry which is preliminary data.</text>
</comment>